<dbReference type="InterPro" id="IPR052955">
    <property type="entry name" value="UPF0703_membrane_permease"/>
</dbReference>
<dbReference type="AlphaFoldDB" id="A0A9D0ZFL5"/>
<reference evidence="2" key="1">
    <citation type="submission" date="2020-10" db="EMBL/GenBank/DDBJ databases">
        <authorList>
            <person name="Gilroy R."/>
        </authorList>
    </citation>
    <scope>NUCLEOTIDE SEQUENCE</scope>
    <source>
        <strain evidence="2">ChiBcolR7-354</strain>
    </source>
</reference>
<reference evidence="2" key="2">
    <citation type="journal article" date="2021" name="PeerJ">
        <title>Extensive microbial diversity within the chicken gut microbiome revealed by metagenomics and culture.</title>
        <authorList>
            <person name="Gilroy R."/>
            <person name="Ravi A."/>
            <person name="Getino M."/>
            <person name="Pursley I."/>
            <person name="Horton D.L."/>
            <person name="Alikhan N.F."/>
            <person name="Baker D."/>
            <person name="Gharbi K."/>
            <person name="Hall N."/>
            <person name="Watson M."/>
            <person name="Adriaenssens E.M."/>
            <person name="Foster-Nyarko E."/>
            <person name="Jarju S."/>
            <person name="Secka A."/>
            <person name="Antonio M."/>
            <person name="Oren A."/>
            <person name="Chaudhuri R.R."/>
            <person name="La Ragione R."/>
            <person name="Hildebrand F."/>
            <person name="Pallen M.J."/>
        </authorList>
    </citation>
    <scope>NUCLEOTIDE SEQUENCE</scope>
    <source>
        <strain evidence="2">ChiBcolR7-354</strain>
    </source>
</reference>
<dbReference type="EMBL" id="DVGA01000087">
    <property type="protein sequence ID" value="HIQ79217.1"/>
    <property type="molecule type" value="Genomic_DNA"/>
</dbReference>
<evidence type="ECO:0000259" key="1">
    <source>
        <dbReference type="Pfam" id="PF21537"/>
    </source>
</evidence>
<comment type="caution">
    <text evidence="2">The sequence shown here is derived from an EMBL/GenBank/DDBJ whole genome shotgun (WGS) entry which is preliminary data.</text>
</comment>
<dbReference type="PANTHER" id="PTHR40047">
    <property type="entry name" value="UPF0703 PROTEIN YCGQ"/>
    <property type="match status" value="1"/>
</dbReference>
<gene>
    <name evidence="2" type="ORF">IAB77_08160</name>
</gene>
<dbReference type="Pfam" id="PF21537">
    <property type="entry name" value="DUF1980_C"/>
    <property type="match status" value="1"/>
</dbReference>
<dbReference type="Gene3D" id="3.40.50.300">
    <property type="entry name" value="P-loop containing nucleotide triphosphate hydrolases"/>
    <property type="match status" value="1"/>
</dbReference>
<dbReference type="PANTHER" id="PTHR40047:SF1">
    <property type="entry name" value="UPF0703 PROTEIN YCGQ"/>
    <property type="match status" value="1"/>
</dbReference>
<protein>
    <submittedName>
        <fullName evidence="2">GTPase</fullName>
    </submittedName>
</protein>
<evidence type="ECO:0000313" key="3">
    <source>
        <dbReference type="Proteomes" id="UP000824262"/>
    </source>
</evidence>
<evidence type="ECO:0000313" key="2">
    <source>
        <dbReference type="EMBL" id="HIQ79217.1"/>
    </source>
</evidence>
<dbReference type="InterPro" id="IPR048447">
    <property type="entry name" value="DUF1980_C"/>
</dbReference>
<dbReference type="Proteomes" id="UP000824262">
    <property type="component" value="Unassembled WGS sequence"/>
</dbReference>
<feature type="domain" description="DUF1980" evidence="1">
    <location>
        <begin position="197"/>
        <end position="311"/>
    </location>
</feature>
<sequence length="317" mass="36221">MAEARQIPVYLFTGFLEAGKTKFIQETLEDKRFNNGERTLLLVCEEGIEEYEPEEFSAPNVKLKAVENESDLTGENLIAWRRAADAERVLVEYNGMWMLDTLYGALPEGWLVAQEFMFADATTFLTYNANMRQLCYDKLKSAELVVFNRFTPDMDKMEFHKVVRGASRRADIAYEAPDGSVAYDDIEDPLPFDLDAPIVEIGDGDYALWYRDMSEEPKKYSGKTVRFKGRCIRRKGVPANSFIIGRHIMTCCEADIAFSALICNLDGQPMPENDEWVILTARMDYKFHRAYGRRGPVLTAVSIERTEPPAQQVATFY</sequence>
<proteinExistence type="predicted"/>
<accession>A0A9D0ZFL5</accession>
<name>A0A9D0ZFL5_9FIRM</name>
<dbReference type="InterPro" id="IPR027417">
    <property type="entry name" value="P-loop_NTPase"/>
</dbReference>
<organism evidence="2 3">
    <name type="scientific">Candidatus Scatomorpha intestinavium</name>
    <dbReference type="NCBI Taxonomy" id="2840922"/>
    <lineage>
        <taxon>Bacteria</taxon>
        <taxon>Bacillati</taxon>
        <taxon>Bacillota</taxon>
        <taxon>Clostridia</taxon>
        <taxon>Eubacteriales</taxon>
        <taxon>Candidatus Scatomorpha</taxon>
    </lineage>
</organism>